<feature type="domain" description="Fibrinogen C-terminal" evidence="6">
    <location>
        <begin position="311"/>
        <end position="530"/>
    </location>
</feature>
<evidence type="ECO:0000256" key="5">
    <source>
        <dbReference type="SAM" id="MobiDB-lite"/>
    </source>
</evidence>
<dbReference type="InterPro" id="IPR037579">
    <property type="entry name" value="FIB_ANG-like"/>
</dbReference>
<keyword evidence="8" id="KW-1185">Reference proteome</keyword>
<evidence type="ECO:0000256" key="4">
    <source>
        <dbReference type="ARBA" id="ARBA00023180"/>
    </source>
</evidence>
<dbReference type="InterPro" id="IPR002181">
    <property type="entry name" value="Fibrinogen_a/b/g_C_dom"/>
</dbReference>
<feature type="region of interest" description="Disordered" evidence="5">
    <location>
        <begin position="240"/>
        <end position="301"/>
    </location>
</feature>
<sequence>MERYGSRANLYATTPSRLYSVHPLYGKMWRPAVLALLLFLIVGKLYCDSGEAKKTQKGAAATNEASDQHRPSSEAHSQPAAPTGKCSYTFVVPQQKITGAICLSSKSLMSEDISGLNKTELANLRLELGEQQRQIEHIKQMVEVDGGIVNEVKLLRKESHNMNSRITQLYTQLLHEVIQKKEQSLVETQLENRLLNITAQVLKVSASHQELERKYGTMISLINNQSLAIARLEKQCLVNANGGQPHQAHPGQAESKNKSNSQADTSNEIQRDQTATLTDKQHQRGHQAIQPPPTSAASSPTESYIFHASVTKTAGPWKDCQHVLEDGQTTSGIYLIRPRNVNQLLQVWCEQSHQNGGWAVIQRRQDGSVNFFRTWEHYKQGFGNIDGEYWLGLDSIHWLTTQDDYRLLVLLEDWNGRQVYAEYDSFRVENEREQYRLRLGHYQGTAGDSLSWHNNKAFTTLDRDHDAYTGNCAHFQKGGWWYHTCAHSNLNGVWYKGGHYRSRYQDGVYWAEFRGGSYSLRKVTMMIRRA</sequence>
<evidence type="ECO:0000313" key="7">
    <source>
        <dbReference type="EMBL" id="MBN3291335.1"/>
    </source>
</evidence>
<dbReference type="InterPro" id="IPR014716">
    <property type="entry name" value="Fibrinogen_a/b/g_C_1"/>
</dbReference>
<comment type="caution">
    <text evidence="7">The sequence shown here is derived from an EMBL/GenBank/DDBJ whole genome shotgun (WGS) entry which is preliminary data.</text>
</comment>
<evidence type="ECO:0000256" key="3">
    <source>
        <dbReference type="ARBA" id="ARBA00023157"/>
    </source>
</evidence>
<dbReference type="Pfam" id="PF00147">
    <property type="entry name" value="Fibrinogen_C"/>
    <property type="match status" value="1"/>
</dbReference>
<dbReference type="PANTHER" id="PTHR47221:SF5">
    <property type="entry name" value="FIBRINOGEN C-TERMINAL DOMAIN-CONTAINING PROTEIN"/>
    <property type="match status" value="1"/>
</dbReference>
<dbReference type="SMART" id="SM00186">
    <property type="entry name" value="FBG"/>
    <property type="match status" value="1"/>
</dbReference>
<evidence type="ECO:0000256" key="2">
    <source>
        <dbReference type="ARBA" id="ARBA00022525"/>
    </source>
</evidence>
<evidence type="ECO:0000313" key="8">
    <source>
        <dbReference type="Proteomes" id="UP001166052"/>
    </source>
</evidence>
<keyword evidence="3" id="KW-1015">Disulfide bond</keyword>
<feature type="compositionally biased region" description="Polar residues" evidence="5">
    <location>
        <begin position="258"/>
        <end position="278"/>
    </location>
</feature>
<feature type="non-terminal residue" evidence="7">
    <location>
        <position position="1"/>
    </location>
</feature>
<feature type="region of interest" description="Disordered" evidence="5">
    <location>
        <begin position="57"/>
        <end position="81"/>
    </location>
</feature>
<organism evidence="7 8">
    <name type="scientific">Polypterus senegalus</name>
    <name type="common">Senegal bichir</name>
    <dbReference type="NCBI Taxonomy" id="55291"/>
    <lineage>
        <taxon>Eukaryota</taxon>
        <taxon>Metazoa</taxon>
        <taxon>Chordata</taxon>
        <taxon>Craniata</taxon>
        <taxon>Vertebrata</taxon>
        <taxon>Euteleostomi</taxon>
        <taxon>Actinopterygii</taxon>
        <taxon>Polypteriformes</taxon>
        <taxon>Polypteridae</taxon>
        <taxon>Polypterus</taxon>
    </lineage>
</organism>
<dbReference type="PANTHER" id="PTHR47221">
    <property type="entry name" value="FIBRINOGEN ALPHA CHAIN"/>
    <property type="match status" value="1"/>
</dbReference>
<dbReference type="SUPFAM" id="SSF56496">
    <property type="entry name" value="Fibrinogen C-terminal domain-like"/>
    <property type="match status" value="1"/>
</dbReference>
<dbReference type="InterPro" id="IPR020837">
    <property type="entry name" value="Fibrinogen_CS"/>
</dbReference>
<accession>A0ABS2YX32</accession>
<dbReference type="Gene3D" id="3.90.215.10">
    <property type="entry name" value="Gamma Fibrinogen, chain A, domain 1"/>
    <property type="match status" value="1"/>
</dbReference>
<dbReference type="NCBIfam" id="NF040941">
    <property type="entry name" value="GGGWT_bact"/>
    <property type="match status" value="1"/>
</dbReference>
<dbReference type="EMBL" id="JAAWVN010012227">
    <property type="protein sequence ID" value="MBN3291335.1"/>
    <property type="molecule type" value="Genomic_DNA"/>
</dbReference>
<comment type="subcellular location">
    <subcellularLocation>
        <location evidence="1">Secreted</location>
    </subcellularLocation>
</comment>
<proteinExistence type="predicted"/>
<dbReference type="PROSITE" id="PS51406">
    <property type="entry name" value="FIBRINOGEN_C_2"/>
    <property type="match status" value="1"/>
</dbReference>
<evidence type="ECO:0000259" key="6">
    <source>
        <dbReference type="PROSITE" id="PS51406"/>
    </source>
</evidence>
<dbReference type="InterPro" id="IPR036056">
    <property type="entry name" value="Fibrinogen-like_C"/>
</dbReference>
<evidence type="ECO:0000256" key="1">
    <source>
        <dbReference type="ARBA" id="ARBA00004613"/>
    </source>
</evidence>
<dbReference type="Proteomes" id="UP001166052">
    <property type="component" value="Unassembled WGS sequence"/>
</dbReference>
<reference evidence="7" key="1">
    <citation type="journal article" date="2021" name="Cell">
        <title>Tracing the genetic footprints of vertebrate landing in non-teleost ray-finned fishes.</title>
        <authorList>
            <person name="Bi X."/>
            <person name="Wang K."/>
            <person name="Yang L."/>
            <person name="Pan H."/>
            <person name="Jiang H."/>
            <person name="Wei Q."/>
            <person name="Fang M."/>
            <person name="Yu H."/>
            <person name="Zhu C."/>
            <person name="Cai Y."/>
            <person name="He Y."/>
            <person name="Gan X."/>
            <person name="Zeng H."/>
            <person name="Yu D."/>
            <person name="Zhu Y."/>
            <person name="Jiang H."/>
            <person name="Qiu Q."/>
            <person name="Yang H."/>
            <person name="Zhang Y.E."/>
            <person name="Wang W."/>
            <person name="Zhu M."/>
            <person name="He S."/>
            <person name="Zhang G."/>
        </authorList>
    </citation>
    <scope>NUCLEOTIDE SEQUENCE</scope>
    <source>
        <strain evidence="7">Bchr_001</strain>
    </source>
</reference>
<keyword evidence="4" id="KW-0325">Glycoprotein</keyword>
<name>A0ABS2YX32_POLSE</name>
<gene>
    <name evidence="7" type="primary">Angptl2_0</name>
    <name evidence="7" type="ORF">GTO92_0001489</name>
</gene>
<dbReference type="CDD" id="cd00087">
    <property type="entry name" value="FReD"/>
    <property type="match status" value="1"/>
</dbReference>
<dbReference type="PROSITE" id="PS00514">
    <property type="entry name" value="FIBRINOGEN_C_1"/>
    <property type="match status" value="1"/>
</dbReference>
<protein>
    <submittedName>
        <fullName evidence="7">ANGL2 protein</fullName>
    </submittedName>
</protein>
<feature type="non-terminal residue" evidence="7">
    <location>
        <position position="530"/>
    </location>
</feature>
<keyword evidence="2" id="KW-0964">Secreted</keyword>